<name>A0AAE3EZB9_9FLAO</name>
<dbReference type="EMBL" id="JAIRBC010000033">
    <property type="protein sequence ID" value="MCG2462472.1"/>
    <property type="molecule type" value="Genomic_DNA"/>
</dbReference>
<organism evidence="1 2">
    <name type="scientific">Cerina litoralis</name>
    <dbReference type="NCBI Taxonomy" id="2874477"/>
    <lineage>
        <taxon>Bacteria</taxon>
        <taxon>Pseudomonadati</taxon>
        <taxon>Bacteroidota</taxon>
        <taxon>Flavobacteriia</taxon>
        <taxon>Flavobacteriales</taxon>
        <taxon>Flavobacteriaceae</taxon>
        <taxon>Cerina</taxon>
    </lineage>
</organism>
<dbReference type="Pfam" id="PF11751">
    <property type="entry name" value="PorP_SprF"/>
    <property type="match status" value="1"/>
</dbReference>
<evidence type="ECO:0000313" key="1">
    <source>
        <dbReference type="EMBL" id="MCG2462472.1"/>
    </source>
</evidence>
<dbReference type="AlphaFoldDB" id="A0AAE3EZB9"/>
<evidence type="ECO:0000313" key="2">
    <source>
        <dbReference type="Proteomes" id="UP001200642"/>
    </source>
</evidence>
<reference evidence="1" key="1">
    <citation type="submission" date="2023-02" db="EMBL/GenBank/DDBJ databases">
        <title>Genome of Flavobacteriaceae gen. nov. sp. strain F89.</title>
        <authorList>
            <person name="Wang Y."/>
        </authorList>
    </citation>
    <scope>NUCLEOTIDE SEQUENCE</scope>
    <source>
        <strain evidence="1">F89</strain>
    </source>
</reference>
<dbReference type="InterPro" id="IPR019861">
    <property type="entry name" value="PorP/SprF_Bacteroidetes"/>
</dbReference>
<comment type="caution">
    <text evidence="1">The sequence shown here is derived from an EMBL/GenBank/DDBJ whole genome shotgun (WGS) entry which is preliminary data.</text>
</comment>
<accession>A0AAE3EZB9</accession>
<keyword evidence="2" id="KW-1185">Reference proteome</keyword>
<gene>
    <name evidence="1" type="ORF">K8352_17050</name>
</gene>
<dbReference type="NCBIfam" id="TIGR03519">
    <property type="entry name" value="T9SS_PorP_fam"/>
    <property type="match status" value="1"/>
</dbReference>
<protein>
    <submittedName>
        <fullName evidence="1">Type IX secretion system membrane protein PorP/SprF</fullName>
    </submittedName>
</protein>
<proteinExistence type="predicted"/>
<sequence>MKKYIIIFISVIVCTQVSRAQQAPQYTEYMYNTIVINPAYAGSRGAPSISALYRSQWMGLDGSPSTQNLGISAPITKRVGLGLSIVHDEIGNGTRQTTDFNAAFSYTIPVSYTGNLAFGLNAGGNFLNVDFSKLINYGVETNLPNIDNKFSPNFGAGVYYYTERFYAGLSVPDFLQTKHFDNSGETSSYVAKDRMNLYLISGYVLDLNGNVKFRPAVMIKGVSGAPLQADVSASFMFSEKFVLGAAYRWDATVSALASFQVLENFMIGLAYDMDTTSLGNTEFNDGSFEIFIRYDFLNRYNQRAFKNRFF</sequence>
<dbReference type="Proteomes" id="UP001200642">
    <property type="component" value="Unassembled WGS sequence"/>
</dbReference>
<dbReference type="RefSeq" id="WP_317903610.1">
    <property type="nucleotide sequence ID" value="NZ_JAIRBC010000033.1"/>
</dbReference>